<name>A0ACD2ZY67_9AGAR</name>
<keyword evidence="2" id="KW-1185">Reference proteome</keyword>
<accession>A0ACD2ZY67</accession>
<protein>
    <submittedName>
        <fullName evidence="1">Uncharacterized protein</fullName>
    </submittedName>
</protein>
<dbReference type="EMBL" id="ML209748">
    <property type="protein sequence ID" value="TFK58009.1"/>
    <property type="molecule type" value="Genomic_DNA"/>
</dbReference>
<evidence type="ECO:0000313" key="1">
    <source>
        <dbReference type="EMBL" id="TFK58009.1"/>
    </source>
</evidence>
<feature type="non-terminal residue" evidence="1">
    <location>
        <position position="67"/>
    </location>
</feature>
<dbReference type="Proteomes" id="UP000308600">
    <property type="component" value="Unassembled WGS sequence"/>
</dbReference>
<proteinExistence type="predicted"/>
<evidence type="ECO:0000313" key="2">
    <source>
        <dbReference type="Proteomes" id="UP000308600"/>
    </source>
</evidence>
<sequence>MCDYYLAVFQSDQTLPLEFVKPLTLDFPPEPLQQRLVDKVIRDFCKATSPEKIEEAGCAVCGELHQI</sequence>
<reference evidence="1 2" key="1">
    <citation type="journal article" date="2019" name="Nat. Ecol. Evol.">
        <title>Megaphylogeny resolves global patterns of mushroom evolution.</title>
        <authorList>
            <person name="Varga T."/>
            <person name="Krizsan K."/>
            <person name="Foldi C."/>
            <person name="Dima B."/>
            <person name="Sanchez-Garcia M."/>
            <person name="Sanchez-Ramirez S."/>
            <person name="Szollosi G.J."/>
            <person name="Szarkandi J.G."/>
            <person name="Papp V."/>
            <person name="Albert L."/>
            <person name="Andreopoulos W."/>
            <person name="Angelini C."/>
            <person name="Antonin V."/>
            <person name="Barry K.W."/>
            <person name="Bougher N.L."/>
            <person name="Buchanan P."/>
            <person name="Buyck B."/>
            <person name="Bense V."/>
            <person name="Catcheside P."/>
            <person name="Chovatia M."/>
            <person name="Cooper J."/>
            <person name="Damon W."/>
            <person name="Desjardin D."/>
            <person name="Finy P."/>
            <person name="Geml J."/>
            <person name="Haridas S."/>
            <person name="Hughes K."/>
            <person name="Justo A."/>
            <person name="Karasinski D."/>
            <person name="Kautmanova I."/>
            <person name="Kiss B."/>
            <person name="Kocsube S."/>
            <person name="Kotiranta H."/>
            <person name="LaButti K.M."/>
            <person name="Lechner B.E."/>
            <person name="Liimatainen K."/>
            <person name="Lipzen A."/>
            <person name="Lukacs Z."/>
            <person name="Mihaltcheva S."/>
            <person name="Morgado L.N."/>
            <person name="Niskanen T."/>
            <person name="Noordeloos M.E."/>
            <person name="Ohm R.A."/>
            <person name="Ortiz-Santana B."/>
            <person name="Ovrebo C."/>
            <person name="Racz N."/>
            <person name="Riley R."/>
            <person name="Savchenko A."/>
            <person name="Shiryaev A."/>
            <person name="Soop K."/>
            <person name="Spirin V."/>
            <person name="Szebenyi C."/>
            <person name="Tomsovsky M."/>
            <person name="Tulloss R.E."/>
            <person name="Uehling J."/>
            <person name="Grigoriev I.V."/>
            <person name="Vagvolgyi C."/>
            <person name="Papp T."/>
            <person name="Martin F.M."/>
            <person name="Miettinen O."/>
            <person name="Hibbett D.S."/>
            <person name="Nagy L.G."/>
        </authorList>
    </citation>
    <scope>NUCLEOTIDE SEQUENCE [LARGE SCALE GENOMIC DNA]</scope>
    <source>
        <strain evidence="1 2">NL-1719</strain>
    </source>
</reference>
<organism evidence="1 2">
    <name type="scientific">Pluteus cervinus</name>
    <dbReference type="NCBI Taxonomy" id="181527"/>
    <lineage>
        <taxon>Eukaryota</taxon>
        <taxon>Fungi</taxon>
        <taxon>Dikarya</taxon>
        <taxon>Basidiomycota</taxon>
        <taxon>Agaricomycotina</taxon>
        <taxon>Agaricomycetes</taxon>
        <taxon>Agaricomycetidae</taxon>
        <taxon>Agaricales</taxon>
        <taxon>Pluteineae</taxon>
        <taxon>Pluteaceae</taxon>
        <taxon>Pluteus</taxon>
    </lineage>
</organism>
<gene>
    <name evidence="1" type="ORF">BDN72DRAFT_782630</name>
</gene>